<dbReference type="STRING" id="1481914.JCM19241_4416"/>
<name>A0A0B8QKV1_9VIBR</name>
<comment type="caution">
    <text evidence="1">The sequence shown here is derived from an EMBL/GenBank/DDBJ whole genome shotgun (WGS) entry which is preliminary data.</text>
</comment>
<dbReference type="Proteomes" id="UP000031666">
    <property type="component" value="Unassembled WGS sequence"/>
</dbReference>
<accession>A0A0B8QKV1</accession>
<gene>
    <name evidence="1" type="ORF">JCM19241_4416</name>
</gene>
<reference evidence="1 2" key="1">
    <citation type="submission" date="2015-01" db="EMBL/GenBank/DDBJ databases">
        <title>Vibrio sp. C94 JCM 19241 whole genome shotgun sequence.</title>
        <authorList>
            <person name="Sawabe T."/>
            <person name="Meirelles P."/>
            <person name="Feng G."/>
            <person name="Sayaka M."/>
            <person name="Hattori M."/>
            <person name="Ohkuma M."/>
        </authorList>
    </citation>
    <scope>NUCLEOTIDE SEQUENCE [LARGE SCALE GENOMIC DNA]</scope>
    <source>
        <strain evidence="2">JCM 19241</strain>
    </source>
</reference>
<dbReference type="AlphaFoldDB" id="A0A0B8QKV1"/>
<reference evidence="1 2" key="2">
    <citation type="submission" date="2015-01" db="EMBL/GenBank/DDBJ databases">
        <authorList>
            <consortium name="NBRP consortium"/>
            <person name="Sawabe T."/>
            <person name="Meirelles P."/>
            <person name="Feng G."/>
            <person name="Sayaka M."/>
            <person name="Hattori M."/>
            <person name="Ohkuma M."/>
        </authorList>
    </citation>
    <scope>NUCLEOTIDE SEQUENCE [LARGE SCALE GENOMIC DNA]</scope>
    <source>
        <strain evidence="2">JCM 19241</strain>
    </source>
</reference>
<proteinExistence type="predicted"/>
<evidence type="ECO:0000313" key="2">
    <source>
        <dbReference type="Proteomes" id="UP000031666"/>
    </source>
</evidence>
<evidence type="ECO:0000313" key="1">
    <source>
        <dbReference type="EMBL" id="GAM77752.1"/>
    </source>
</evidence>
<sequence>MNGIIGHLVITGGFFCLTTKFYKEPVGERKAELEHFWTDVDTLWLKQQVKMRWTVSNAACLAS</sequence>
<organism evidence="1 2">
    <name type="scientific">Vibrio ishigakensis</name>
    <dbReference type="NCBI Taxonomy" id="1481914"/>
    <lineage>
        <taxon>Bacteria</taxon>
        <taxon>Pseudomonadati</taxon>
        <taxon>Pseudomonadota</taxon>
        <taxon>Gammaproteobacteria</taxon>
        <taxon>Vibrionales</taxon>
        <taxon>Vibrionaceae</taxon>
        <taxon>Vibrio</taxon>
    </lineage>
</organism>
<protein>
    <submittedName>
        <fullName evidence="1">Uncharacterized protein</fullName>
    </submittedName>
</protein>
<dbReference type="EMBL" id="BBSC01000010">
    <property type="protein sequence ID" value="GAM77752.1"/>
    <property type="molecule type" value="Genomic_DNA"/>
</dbReference>